<reference evidence="2" key="1">
    <citation type="journal article" date="2023" name="Plant J.">
        <title>Genome sequences and population genomics provide insights into the demographic history, inbreeding, and mutation load of two 'living fossil' tree species of Dipteronia.</title>
        <authorList>
            <person name="Feng Y."/>
            <person name="Comes H.P."/>
            <person name="Chen J."/>
            <person name="Zhu S."/>
            <person name="Lu R."/>
            <person name="Zhang X."/>
            <person name="Li P."/>
            <person name="Qiu J."/>
            <person name="Olsen K.M."/>
            <person name="Qiu Y."/>
        </authorList>
    </citation>
    <scope>NUCLEOTIDE SEQUENCE</scope>
    <source>
        <strain evidence="2">NBL</strain>
    </source>
</reference>
<dbReference type="EMBL" id="JANJYJ010000009">
    <property type="protein sequence ID" value="KAK3188267.1"/>
    <property type="molecule type" value="Genomic_DNA"/>
</dbReference>
<protein>
    <recommendedName>
        <fullName evidence="1">Serine-threonine/tyrosine-protein kinase catalytic domain-containing protein</fullName>
    </recommendedName>
</protein>
<evidence type="ECO:0000313" key="2">
    <source>
        <dbReference type="EMBL" id="KAK3188267.1"/>
    </source>
</evidence>
<dbReference type="Pfam" id="PF07714">
    <property type="entry name" value="PK_Tyr_Ser-Thr"/>
    <property type="match status" value="1"/>
</dbReference>
<comment type="caution">
    <text evidence="2">The sequence shown here is derived from an EMBL/GenBank/DDBJ whole genome shotgun (WGS) entry which is preliminary data.</text>
</comment>
<dbReference type="Proteomes" id="UP001281410">
    <property type="component" value="Unassembled WGS sequence"/>
</dbReference>
<dbReference type="GO" id="GO:0004672">
    <property type="term" value="F:protein kinase activity"/>
    <property type="evidence" value="ECO:0007669"/>
    <property type="project" value="InterPro"/>
</dbReference>
<proteinExistence type="predicted"/>
<gene>
    <name evidence="2" type="ORF">Dsin_027828</name>
</gene>
<keyword evidence="3" id="KW-1185">Reference proteome</keyword>
<name>A0AAD9ZPP4_9ROSI</name>
<dbReference type="SUPFAM" id="SSF56112">
    <property type="entry name" value="Protein kinase-like (PK-like)"/>
    <property type="match status" value="1"/>
</dbReference>
<dbReference type="Gene3D" id="1.10.510.10">
    <property type="entry name" value="Transferase(Phosphotransferase) domain 1"/>
    <property type="match status" value="1"/>
</dbReference>
<organism evidence="2 3">
    <name type="scientific">Dipteronia sinensis</name>
    <dbReference type="NCBI Taxonomy" id="43782"/>
    <lineage>
        <taxon>Eukaryota</taxon>
        <taxon>Viridiplantae</taxon>
        <taxon>Streptophyta</taxon>
        <taxon>Embryophyta</taxon>
        <taxon>Tracheophyta</taxon>
        <taxon>Spermatophyta</taxon>
        <taxon>Magnoliopsida</taxon>
        <taxon>eudicotyledons</taxon>
        <taxon>Gunneridae</taxon>
        <taxon>Pentapetalae</taxon>
        <taxon>rosids</taxon>
        <taxon>malvids</taxon>
        <taxon>Sapindales</taxon>
        <taxon>Sapindaceae</taxon>
        <taxon>Hippocastanoideae</taxon>
        <taxon>Acereae</taxon>
        <taxon>Dipteronia</taxon>
    </lineage>
</organism>
<dbReference type="InterPro" id="IPR001245">
    <property type="entry name" value="Ser-Thr/Tyr_kinase_cat_dom"/>
</dbReference>
<evidence type="ECO:0000313" key="3">
    <source>
        <dbReference type="Proteomes" id="UP001281410"/>
    </source>
</evidence>
<feature type="domain" description="Serine-threonine/tyrosine-protein kinase catalytic" evidence="1">
    <location>
        <begin position="1"/>
        <end position="32"/>
    </location>
</feature>
<evidence type="ECO:0000259" key="1">
    <source>
        <dbReference type="Pfam" id="PF07714"/>
    </source>
</evidence>
<dbReference type="InterPro" id="IPR011009">
    <property type="entry name" value="Kinase-like_dom_sf"/>
</dbReference>
<dbReference type="AlphaFoldDB" id="A0AAD9ZPP4"/>
<dbReference type="PANTHER" id="PTHR27006">
    <property type="entry name" value="PROMASTIGOTE SURFACE ANTIGEN PROTEIN PSA"/>
    <property type="match status" value="1"/>
</dbReference>
<sequence length="105" mass="11782">MAPEYAIEGLFSVKSDIFSFGVILLEIISGKRNSGFYRTGQAPTLLAYAWQLWNEGKELEFVDPSLIESVFDYRSPEMHTNWSSMCAGRSSKQTYHVICGGSFGK</sequence>
<dbReference type="PANTHER" id="PTHR27006:SF586">
    <property type="entry name" value="CYSTEINE-RICH RECEPTOR-LIKE PROTEIN KINASE 10"/>
    <property type="match status" value="1"/>
</dbReference>
<accession>A0AAD9ZPP4</accession>